<reference evidence="2" key="1">
    <citation type="journal article" date="2019" name="Plant Biotechnol. J.">
        <title>Genome sequencing of the Australian wild diploid species Gossypium australe highlights disease resistance and delayed gland morphogenesis.</title>
        <authorList>
            <person name="Cai Y."/>
            <person name="Cai X."/>
            <person name="Wang Q."/>
            <person name="Wang P."/>
            <person name="Zhang Y."/>
            <person name="Cai C."/>
            <person name="Xu Y."/>
            <person name="Wang K."/>
            <person name="Zhou Z."/>
            <person name="Wang C."/>
            <person name="Geng S."/>
            <person name="Li B."/>
            <person name="Dong Q."/>
            <person name="Hou Y."/>
            <person name="Wang H."/>
            <person name="Ai P."/>
            <person name="Liu Z."/>
            <person name="Yi F."/>
            <person name="Sun M."/>
            <person name="An G."/>
            <person name="Cheng J."/>
            <person name="Zhang Y."/>
            <person name="Shi Q."/>
            <person name="Xie Y."/>
            <person name="Shi X."/>
            <person name="Chang Y."/>
            <person name="Huang F."/>
            <person name="Chen Y."/>
            <person name="Hong S."/>
            <person name="Mi L."/>
            <person name="Sun Q."/>
            <person name="Zhang L."/>
            <person name="Zhou B."/>
            <person name="Peng R."/>
            <person name="Zhang X."/>
            <person name="Liu F."/>
        </authorList>
    </citation>
    <scope>NUCLEOTIDE SEQUENCE [LARGE SCALE GENOMIC DNA]</scope>
    <source>
        <strain evidence="2">cv. PA1801</strain>
    </source>
</reference>
<protein>
    <submittedName>
        <fullName evidence="1">Protein SMG8</fullName>
    </submittedName>
</protein>
<dbReference type="EMBL" id="SMMG02000001">
    <property type="protein sequence ID" value="KAA3485816.1"/>
    <property type="molecule type" value="Genomic_DNA"/>
</dbReference>
<sequence>MTTATKFMHLVIGEVDKKARVAGALKWSFLVIVVVDDWEQMPMLPILESVSYSYVFDMDVFNLLKFLHVFGRSYPIPLF</sequence>
<proteinExistence type="predicted"/>
<keyword evidence="2" id="KW-1185">Reference proteome</keyword>
<dbReference type="AlphaFoldDB" id="A0A5B6WWR0"/>
<comment type="caution">
    <text evidence="1">The sequence shown here is derived from an EMBL/GenBank/DDBJ whole genome shotgun (WGS) entry which is preliminary data.</text>
</comment>
<organism evidence="1 2">
    <name type="scientific">Gossypium australe</name>
    <dbReference type="NCBI Taxonomy" id="47621"/>
    <lineage>
        <taxon>Eukaryota</taxon>
        <taxon>Viridiplantae</taxon>
        <taxon>Streptophyta</taxon>
        <taxon>Embryophyta</taxon>
        <taxon>Tracheophyta</taxon>
        <taxon>Spermatophyta</taxon>
        <taxon>Magnoliopsida</taxon>
        <taxon>eudicotyledons</taxon>
        <taxon>Gunneridae</taxon>
        <taxon>Pentapetalae</taxon>
        <taxon>rosids</taxon>
        <taxon>malvids</taxon>
        <taxon>Malvales</taxon>
        <taxon>Malvaceae</taxon>
        <taxon>Malvoideae</taxon>
        <taxon>Gossypium</taxon>
    </lineage>
</organism>
<dbReference type="OrthoDB" id="63589at2759"/>
<name>A0A5B6WWR0_9ROSI</name>
<accession>A0A5B6WWR0</accession>
<evidence type="ECO:0000313" key="2">
    <source>
        <dbReference type="Proteomes" id="UP000325315"/>
    </source>
</evidence>
<evidence type="ECO:0000313" key="1">
    <source>
        <dbReference type="EMBL" id="KAA3485816.1"/>
    </source>
</evidence>
<gene>
    <name evidence="1" type="ORF">EPI10_029802</name>
</gene>
<dbReference type="Proteomes" id="UP000325315">
    <property type="component" value="Unassembled WGS sequence"/>
</dbReference>